<keyword evidence="2 5" id="KW-0808">Transferase</keyword>
<name>A0AAU7F9T6_9NEIS</name>
<protein>
    <submittedName>
        <fullName evidence="5">Class I SAM-dependent methyltransferase</fullName>
        <ecNumber evidence="5">2.1.-.-</ecNumber>
    </submittedName>
</protein>
<dbReference type="Gene3D" id="3.40.50.150">
    <property type="entry name" value="Vaccinia Virus protein VP39"/>
    <property type="match status" value="1"/>
</dbReference>
<dbReference type="SUPFAM" id="SSF53335">
    <property type="entry name" value="S-adenosyl-L-methionine-dependent methyltransferases"/>
    <property type="match status" value="1"/>
</dbReference>
<sequence>MFAKPARLFLLIQAVAVIPLLAGLYFQWPLPISIGLAAVAAFTLARVWHEEAWWPWIHLAFLPAVFITTQLQIDSYWFLLAFILTWLIFGRISASRVPLFLSEQQALEALAQIIPPGQRFLDVGAGTGRVLAYLAQHRPDLQLSGVEMALLPWLMGRCTLGSRIGWLRADYQTLDFADYDCIYAYLSPAAMPDLWRKARAEMKEGAILISNSFAIDEQEPTQTLPLHDWKNGKLLIWQM</sequence>
<keyword evidence="4" id="KW-0812">Transmembrane</keyword>
<dbReference type="KEGG" id="cmav:ABHF33_00610"/>
<keyword evidence="4" id="KW-0472">Membrane</keyword>
<feature type="transmembrane region" description="Helical" evidence="4">
    <location>
        <begin position="53"/>
        <end position="70"/>
    </location>
</feature>
<proteinExistence type="predicted"/>
<evidence type="ECO:0000256" key="3">
    <source>
        <dbReference type="ARBA" id="ARBA00022691"/>
    </source>
</evidence>
<dbReference type="InterPro" id="IPR026170">
    <property type="entry name" value="FAM173A/B"/>
</dbReference>
<dbReference type="GO" id="GO:0016279">
    <property type="term" value="F:protein-lysine N-methyltransferase activity"/>
    <property type="evidence" value="ECO:0007669"/>
    <property type="project" value="InterPro"/>
</dbReference>
<keyword evidence="3" id="KW-0949">S-adenosyl-L-methionine</keyword>
<dbReference type="PANTHER" id="PTHR13610">
    <property type="entry name" value="METHYLTRANSFERASE DOMAIN-CONTAINING PROTEIN"/>
    <property type="match status" value="1"/>
</dbReference>
<dbReference type="EC" id="2.1.-.-" evidence="5"/>
<evidence type="ECO:0000256" key="4">
    <source>
        <dbReference type="SAM" id="Phobius"/>
    </source>
</evidence>
<reference evidence="5" key="1">
    <citation type="submission" date="2024-05" db="EMBL/GenBank/DDBJ databases">
        <authorList>
            <person name="Yang L."/>
            <person name="Pan L."/>
        </authorList>
    </citation>
    <scope>NUCLEOTIDE SEQUENCE</scope>
    <source>
        <strain evidence="5">FCG-7</strain>
    </source>
</reference>
<dbReference type="InterPro" id="IPR029063">
    <property type="entry name" value="SAM-dependent_MTases_sf"/>
</dbReference>
<evidence type="ECO:0000313" key="5">
    <source>
        <dbReference type="EMBL" id="XBM00820.1"/>
    </source>
</evidence>
<accession>A0AAU7F9T6</accession>
<dbReference type="GO" id="GO:0032259">
    <property type="term" value="P:methylation"/>
    <property type="evidence" value="ECO:0007669"/>
    <property type="project" value="UniProtKB-KW"/>
</dbReference>
<dbReference type="RefSeq" id="WP_348945149.1">
    <property type="nucleotide sequence ID" value="NZ_CP157355.1"/>
</dbReference>
<organism evidence="5">
    <name type="scientific">Chitinibacter mangrovi</name>
    <dbReference type="NCBI Taxonomy" id="3153927"/>
    <lineage>
        <taxon>Bacteria</taxon>
        <taxon>Pseudomonadati</taxon>
        <taxon>Pseudomonadota</taxon>
        <taxon>Betaproteobacteria</taxon>
        <taxon>Neisseriales</taxon>
        <taxon>Chitinibacteraceae</taxon>
        <taxon>Chitinibacter</taxon>
    </lineage>
</organism>
<gene>
    <name evidence="5" type="ORF">ABHF33_00610</name>
</gene>
<dbReference type="PANTHER" id="PTHR13610:SF9">
    <property type="entry name" value="FI06469P"/>
    <property type="match status" value="1"/>
</dbReference>
<keyword evidence="1 5" id="KW-0489">Methyltransferase</keyword>
<evidence type="ECO:0000256" key="2">
    <source>
        <dbReference type="ARBA" id="ARBA00022679"/>
    </source>
</evidence>
<dbReference type="EMBL" id="CP157355">
    <property type="protein sequence ID" value="XBM00820.1"/>
    <property type="molecule type" value="Genomic_DNA"/>
</dbReference>
<feature type="transmembrane region" description="Helical" evidence="4">
    <location>
        <begin position="76"/>
        <end position="94"/>
    </location>
</feature>
<dbReference type="AlphaFoldDB" id="A0AAU7F9T6"/>
<evidence type="ECO:0000256" key="1">
    <source>
        <dbReference type="ARBA" id="ARBA00022603"/>
    </source>
</evidence>
<keyword evidence="4" id="KW-1133">Transmembrane helix</keyword>